<evidence type="ECO:0000313" key="2">
    <source>
        <dbReference type="EMBL" id="AHF25003.1"/>
    </source>
</evidence>
<dbReference type="EMBL" id="KC246814">
    <property type="protein sequence ID" value="AHF25003.1"/>
    <property type="molecule type" value="Genomic_DNA"/>
</dbReference>
<keyword evidence="1" id="KW-1133">Transmembrane helix</keyword>
<feature type="transmembrane region" description="Helical" evidence="1">
    <location>
        <begin position="12"/>
        <end position="34"/>
    </location>
</feature>
<dbReference type="Pfam" id="PF18952">
    <property type="entry name" value="DUF5696"/>
    <property type="match status" value="1"/>
</dbReference>
<proteinExistence type="predicted"/>
<accession>W0FJI8</accession>
<dbReference type="AlphaFoldDB" id="W0FJI8"/>
<dbReference type="InterPro" id="IPR043751">
    <property type="entry name" value="DUF5696"/>
</dbReference>
<keyword evidence="1" id="KW-0472">Membrane</keyword>
<reference evidence="2" key="1">
    <citation type="journal article" date="2013" name="PLoS ONE">
        <title>Metagenomic insights into the carbohydrate-active enzymes carried by the microorganisms adhering to solid digesta in the rumen of cows.</title>
        <authorList>
            <person name="Wang L."/>
            <person name="Hatem A."/>
            <person name="Catalyurek U.V."/>
            <person name="Morrison M."/>
            <person name="Yu Z."/>
        </authorList>
    </citation>
    <scope>NUCLEOTIDE SEQUENCE</scope>
</reference>
<protein>
    <submittedName>
        <fullName evidence="2">Uncharacterized protein</fullName>
    </submittedName>
</protein>
<keyword evidence="1" id="KW-0812">Transmembrane</keyword>
<name>W0FJI8_9BACT</name>
<organism evidence="2">
    <name type="scientific">uncultured bacterium Contig33</name>
    <dbReference type="NCBI Taxonomy" id="1393553"/>
    <lineage>
        <taxon>Bacteria</taxon>
        <taxon>environmental samples</taxon>
    </lineage>
</organism>
<evidence type="ECO:0000256" key="1">
    <source>
        <dbReference type="SAM" id="Phobius"/>
    </source>
</evidence>
<sequence length="860" mass="96201">MDMRKKSVIRRLIPWIIALAAVTALVIFVFVPLYSGTEASFGRDSEVFYYDGDGKPLTMENDQLLFEMDGSTTQFTLTNKKTGKVWYSNPADRDKDPIARGVNAELLSSTMLVSYYDSVSLNEINNYTTSIMNKSYRILPQEDGSIQVDYAVGKIERIFMIPSAITKERYTEFAGKMSKKSKKKLGNYYSLYEPQKLKKKSNWEDIAALYPSVVDQPLYILQDIDTTKKEAVEGFFQEAGYTMEDYELDMQLMAGEKESTGPVFNISVIYRLEGNDLVVELPYSRITCGEDYPIVNISLLPLFGAGGPEDTGFMLVPEGSGALINFNNGKRSQNAYYANLFGWDYGTKRTEVINETEAPFGVFGVSNGDGSFICIMEDGNSYGAISADIAGRVHSYNLIYPKYSVLHYDNYEVTGRTAKLLLMYEQKIPDDTVVQRYRILDGNGYVEMAEAYGDYLRAKPDLKAECASEDLPVNVELVGGIDKKVPKLGIPVETVLPVTSFEDASGILKDLTEAGIRDLNLRYTGWSNGGVNQKVLTSVHTLGELGGDAGLKKLMAEAKEKGVDLFLDGISCFAYNSGLLEGFIPYEHASRLTTREINKLYPYDIVTYQQSDWEDDALFYVLRPGYAKQYAENLIKALNDRNAAGIAFRDIGNILSGDYYDKDTVTREQVKKMNIETLKKADQTGMKVSIKEGNEYALPYADLITDMNLTGSDYGILDETIPFYQIAIHGMKDYTCEAINLAGDYKTLLLECAEYGAGLNYTFMAADRSVLLDTAYSVYTAAGYQPWKDEAIATILQYQRDMSGLNRQRITGHEKLAGGVAVTVYEDGTKVYVNYNDYDFSDGTVKVPAREYLVERGNRQ</sequence>